<name>A0A6J1DZI4_MOMCH</name>
<dbReference type="FunFam" id="3.40.50.2000:FF:000120">
    <property type="entry name" value="UDP-glycosyltransferase 76C1"/>
    <property type="match status" value="1"/>
</dbReference>
<reference evidence="4" key="1">
    <citation type="submission" date="2025-08" db="UniProtKB">
        <authorList>
            <consortium name="RefSeq"/>
        </authorList>
    </citation>
    <scope>IDENTIFICATION</scope>
    <source>
        <strain evidence="4">OHB3-1</strain>
    </source>
</reference>
<evidence type="ECO:0000256" key="2">
    <source>
        <dbReference type="ARBA" id="ARBA00022679"/>
    </source>
</evidence>
<evidence type="ECO:0000256" key="1">
    <source>
        <dbReference type="ARBA" id="ARBA00009995"/>
    </source>
</evidence>
<dbReference type="CDD" id="cd03784">
    <property type="entry name" value="GT1_Gtf-like"/>
    <property type="match status" value="1"/>
</dbReference>
<accession>A0A6J1DZI4</accession>
<dbReference type="KEGG" id="mcha:111024521"/>
<proteinExistence type="inferred from homology"/>
<dbReference type="PANTHER" id="PTHR11926">
    <property type="entry name" value="GLUCOSYL/GLUCURONOSYL TRANSFERASES"/>
    <property type="match status" value="1"/>
</dbReference>
<dbReference type="GeneID" id="111024521"/>
<dbReference type="InterPro" id="IPR002213">
    <property type="entry name" value="UDP_glucos_trans"/>
</dbReference>
<dbReference type="PANTHER" id="PTHR11926:SF1374">
    <property type="entry name" value="UDP-GLYCOSYLTRANSFERASE 76F1-RELATED"/>
    <property type="match status" value="1"/>
</dbReference>
<evidence type="ECO:0000313" key="3">
    <source>
        <dbReference type="Proteomes" id="UP000504603"/>
    </source>
</evidence>
<keyword evidence="2" id="KW-0808">Transferase</keyword>
<dbReference type="Pfam" id="PF00201">
    <property type="entry name" value="UDPGT"/>
    <property type="match status" value="1"/>
</dbReference>
<dbReference type="RefSeq" id="XP_022157911.1">
    <property type="nucleotide sequence ID" value="XM_022302219.1"/>
</dbReference>
<dbReference type="OrthoDB" id="5835829at2759"/>
<dbReference type="FunFam" id="3.40.50.2000:FF:000040">
    <property type="entry name" value="UDP-glycosyltransferase 76C1"/>
    <property type="match status" value="1"/>
</dbReference>
<sequence length="501" mass="56376">MKRKGKLVTSEEERAVFQRLMSFPFPKSHLLEFSSFPKMERQRRPKRRRLVLVPCPYQGHITPMLQLGALLHAAGFYITVAHTRFNSPDPSKHPDFRFVFLEDGTPKHEAIPADLIAVLLDLNVNCRASFEEQMLKLLIAGEGAAAEEEDSGEVVCVIHDELMFFCEEIASGLKVRSAVLRTTSAAASFARMALLRLNQQAFFPLNESMLQDPVPELHPLRFKDLPFSLTASFTKYSILVKKMYNIETPTRAKAVIWNTMEWLEKSTMAEIKSKSMVPVFPIGPLHIMASTPTSMLKEDPECLSWLDQQANGSVVYVAIGSIASLSEKQLVEMAWGLANSQQPFLWVVQPGSVHGSEWTEALPKGFGWAVGGRGCIVKWAPQKQVLAHRGVGGFWSHCGWNSSMESLSEGVPMLCSPCFGDQKVNARYLSHVWRVGLELENGLERAGIESGIRRLMVEEEGREMRERAKHFKEQIEAHVKEQHSCSSHSYLKDFVSLLTTF</sequence>
<gene>
    <name evidence="4" type="primary">LOC111024521</name>
</gene>
<evidence type="ECO:0000313" key="4">
    <source>
        <dbReference type="RefSeq" id="XP_022157911.1"/>
    </source>
</evidence>
<dbReference type="SUPFAM" id="SSF53756">
    <property type="entry name" value="UDP-Glycosyltransferase/glycogen phosphorylase"/>
    <property type="match status" value="1"/>
</dbReference>
<dbReference type="GO" id="GO:0080044">
    <property type="term" value="F:quercetin 7-O-glucosyltransferase activity"/>
    <property type="evidence" value="ECO:0007669"/>
    <property type="project" value="TreeGrafter"/>
</dbReference>
<organism evidence="3 4">
    <name type="scientific">Momordica charantia</name>
    <name type="common">Bitter gourd</name>
    <name type="synonym">Balsam pear</name>
    <dbReference type="NCBI Taxonomy" id="3673"/>
    <lineage>
        <taxon>Eukaryota</taxon>
        <taxon>Viridiplantae</taxon>
        <taxon>Streptophyta</taxon>
        <taxon>Embryophyta</taxon>
        <taxon>Tracheophyta</taxon>
        <taxon>Spermatophyta</taxon>
        <taxon>Magnoliopsida</taxon>
        <taxon>eudicotyledons</taxon>
        <taxon>Gunneridae</taxon>
        <taxon>Pentapetalae</taxon>
        <taxon>rosids</taxon>
        <taxon>fabids</taxon>
        <taxon>Cucurbitales</taxon>
        <taxon>Cucurbitaceae</taxon>
        <taxon>Momordiceae</taxon>
        <taxon>Momordica</taxon>
    </lineage>
</organism>
<protein>
    <submittedName>
        <fullName evidence="4">UDP-glucose iridoid glucosyltransferase-like</fullName>
    </submittedName>
</protein>
<dbReference type="GO" id="GO:0080043">
    <property type="term" value="F:quercetin 3-O-glucosyltransferase activity"/>
    <property type="evidence" value="ECO:0007669"/>
    <property type="project" value="TreeGrafter"/>
</dbReference>
<comment type="similarity">
    <text evidence="1">Belongs to the UDP-glycosyltransferase family.</text>
</comment>
<dbReference type="AlphaFoldDB" id="A0A6J1DZI4"/>
<keyword evidence="3" id="KW-1185">Reference proteome</keyword>
<dbReference type="Proteomes" id="UP000504603">
    <property type="component" value="Unplaced"/>
</dbReference>
<dbReference type="Gene3D" id="3.40.50.2000">
    <property type="entry name" value="Glycogen Phosphorylase B"/>
    <property type="match status" value="2"/>
</dbReference>